<dbReference type="InterPro" id="IPR029063">
    <property type="entry name" value="SAM-dependent_MTases_sf"/>
</dbReference>
<keyword evidence="2" id="KW-1185">Reference proteome</keyword>
<evidence type="ECO:0000313" key="1">
    <source>
        <dbReference type="EMBL" id="EAQ97637.1"/>
    </source>
</evidence>
<sequence length="200" mass="22330">MQDLPFSQAAENNCAPILRELQSLLAGSRSVLEVGAGTGQHATAFAAAMPQLRWQATEHPRSMAMLRPRCELAKLDNLLPPIALDVSETPWPEPWPDAVYTANTLHIVSKALVERFFGACAAQGSEGSLLIVYGPFNYEGKFTSESNADFDRWLKDRDPESGIRDFEWVDSLARRAGYRLQEDIAMPANNRLVVWKLQRT</sequence>
<dbReference type="AlphaFoldDB" id="A4A995"/>
<dbReference type="Pfam" id="PF06080">
    <property type="entry name" value="DUF938"/>
    <property type="match status" value="1"/>
</dbReference>
<dbReference type="Gene3D" id="3.40.50.150">
    <property type="entry name" value="Vaccinia Virus protein VP39"/>
    <property type="match status" value="1"/>
</dbReference>
<reference evidence="1 2" key="2">
    <citation type="journal article" date="2009" name="PLoS ONE">
        <title>The photosynthetic apparatus and its regulation in the aerobic gammaproteobacterium Congregibacter litoralis gen. nov., sp. nov.</title>
        <authorList>
            <person name="Spring S."/>
            <person name="Lunsdorf H."/>
            <person name="Fuchs B.M."/>
            <person name="Tindall B.J."/>
        </authorList>
    </citation>
    <scope>NUCLEOTIDE SEQUENCE [LARGE SCALE GENOMIC DNA]</scope>
    <source>
        <strain evidence="1">KT71</strain>
    </source>
</reference>
<dbReference type="Proteomes" id="UP000019205">
    <property type="component" value="Chromosome"/>
</dbReference>
<dbReference type="SUPFAM" id="SSF53335">
    <property type="entry name" value="S-adenosyl-L-methionine-dependent methyltransferases"/>
    <property type="match status" value="1"/>
</dbReference>
<proteinExistence type="predicted"/>
<protein>
    <recommendedName>
        <fullName evidence="3">Methylase</fullName>
    </recommendedName>
</protein>
<reference evidence="1 2" key="1">
    <citation type="journal article" date="2007" name="Proc. Natl. Acad. Sci. U.S.A.">
        <title>Characterization of a marine gammaproteobacterium capable of aerobic anoxygenic photosynthesis.</title>
        <authorList>
            <person name="Fuchs B.M."/>
            <person name="Spring S."/>
            <person name="Teeling H."/>
            <person name="Quast C."/>
            <person name="Wulf J."/>
            <person name="Schattenhofer M."/>
            <person name="Yan S."/>
            <person name="Ferriera S."/>
            <person name="Johnson J."/>
            <person name="Glockner F.O."/>
            <person name="Amann R."/>
        </authorList>
    </citation>
    <scope>NUCLEOTIDE SEQUENCE [LARGE SCALE GENOMIC DNA]</scope>
    <source>
        <strain evidence="1">KT71</strain>
    </source>
</reference>
<gene>
    <name evidence="1" type="ORF">KT71_04990</name>
</gene>
<dbReference type="InterPro" id="IPR010342">
    <property type="entry name" value="DUF938"/>
</dbReference>
<dbReference type="EMBL" id="AAOA02000002">
    <property type="protein sequence ID" value="EAQ97637.1"/>
    <property type="molecule type" value="Genomic_DNA"/>
</dbReference>
<organism evidence="1 2">
    <name type="scientific">Congregibacter litoralis KT71</name>
    <dbReference type="NCBI Taxonomy" id="314285"/>
    <lineage>
        <taxon>Bacteria</taxon>
        <taxon>Pseudomonadati</taxon>
        <taxon>Pseudomonadota</taxon>
        <taxon>Gammaproteobacteria</taxon>
        <taxon>Cellvibrionales</taxon>
        <taxon>Halieaceae</taxon>
        <taxon>Congregibacter</taxon>
    </lineage>
</organism>
<dbReference type="STRING" id="314285.KT71_04990"/>
<dbReference type="eggNOG" id="COG0500">
    <property type="taxonomic scope" value="Bacteria"/>
</dbReference>
<dbReference type="RefSeq" id="WP_008293416.1">
    <property type="nucleotide sequence ID" value="NZ_CM002299.1"/>
</dbReference>
<name>A4A995_9GAMM</name>
<dbReference type="PANTHER" id="PTHR20974">
    <property type="entry name" value="UPF0585 PROTEIN CG18661"/>
    <property type="match status" value="1"/>
</dbReference>
<accession>A4A995</accession>
<evidence type="ECO:0008006" key="3">
    <source>
        <dbReference type="Google" id="ProtNLM"/>
    </source>
</evidence>
<dbReference type="PANTHER" id="PTHR20974:SF0">
    <property type="entry name" value="UPF0585 PROTEIN CG18661"/>
    <property type="match status" value="1"/>
</dbReference>
<evidence type="ECO:0000313" key="2">
    <source>
        <dbReference type="Proteomes" id="UP000019205"/>
    </source>
</evidence>
<dbReference type="HOGENOM" id="CLU_067698_1_0_6"/>
<dbReference type="OrthoDB" id="5563826at2"/>
<comment type="caution">
    <text evidence="1">The sequence shown here is derived from an EMBL/GenBank/DDBJ whole genome shotgun (WGS) entry which is preliminary data.</text>
</comment>